<feature type="domain" description="L,D-TPase catalytic" evidence="9">
    <location>
        <begin position="253"/>
        <end position="379"/>
    </location>
</feature>
<dbReference type="CDD" id="cd13432">
    <property type="entry name" value="LDT_IgD_like_2"/>
    <property type="match status" value="1"/>
</dbReference>
<dbReference type="Proteomes" id="UP001428817">
    <property type="component" value="Unassembled WGS sequence"/>
</dbReference>
<evidence type="ECO:0000256" key="6">
    <source>
        <dbReference type="ARBA" id="ARBA00023316"/>
    </source>
</evidence>
<keyword evidence="6 7" id="KW-0961">Cell wall biogenesis/degradation</keyword>
<evidence type="ECO:0000256" key="1">
    <source>
        <dbReference type="ARBA" id="ARBA00004752"/>
    </source>
</evidence>
<reference evidence="11" key="1">
    <citation type="journal article" date="2019" name="Int. J. Syst. Evol. Microbiol.">
        <title>The Global Catalogue of Microorganisms (GCM) 10K type strain sequencing project: providing services to taxonomists for standard genome sequencing and annotation.</title>
        <authorList>
            <consortium name="The Broad Institute Genomics Platform"/>
            <consortium name="The Broad Institute Genome Sequencing Center for Infectious Disease"/>
            <person name="Wu L."/>
            <person name="Ma J."/>
        </authorList>
    </citation>
    <scope>NUCLEOTIDE SEQUENCE [LARGE SCALE GENOMIC DNA]</scope>
    <source>
        <strain evidence="11">JCM 18303</strain>
    </source>
</reference>
<dbReference type="Gene3D" id="2.60.40.3710">
    <property type="match status" value="1"/>
</dbReference>
<sequence length="435" mass="45398">MGNLKGVRWVRDGRTLIRMALAVAALAVGVSSTLTALKATPASMLGVDRAPVAAEATTTVVPSIPPGAQGVGILEPLTLTAKRGTLASVAVTGPGGKPLAGTMSPDKVTWVSAPLAFNSAYTVSAAAVGPDGHPAPPFTSNFQTLKPANTLAVRATRPSNGATVGVGMPISIHFNRAVKDRAAVERRLQVQTSVPVVGSFHWVDNEQVNWRPQVFWPAGTKVNVVSSLRGIDAGGGTFGSADHTMSFTIGRHQEALGDAGKHTLTLFQDGQVINTFPASFGRPQYPTQFGMHVAFEKHITKRMRSDSWGGPEEGEAGFYDEVLPLAVRISGNGEFVHVNGATVRQQGRSNVSHGCVNLSPANGRTFFDWVQIGDPVNIVGSAKPLTKADGDIPDWLMSWEEYQAGSALHNAPPAPASPAPPAGPQNAAVVAPAPG</sequence>
<dbReference type="CDD" id="cd16913">
    <property type="entry name" value="YkuD_like"/>
    <property type="match status" value="1"/>
</dbReference>
<proteinExistence type="predicted"/>
<dbReference type="Pfam" id="PF17964">
    <property type="entry name" value="Big_10"/>
    <property type="match status" value="1"/>
</dbReference>
<organism evidence="10 11">
    <name type="scientific">Pseudonocardia eucalypti</name>
    <dbReference type="NCBI Taxonomy" id="648755"/>
    <lineage>
        <taxon>Bacteria</taxon>
        <taxon>Bacillati</taxon>
        <taxon>Actinomycetota</taxon>
        <taxon>Actinomycetes</taxon>
        <taxon>Pseudonocardiales</taxon>
        <taxon>Pseudonocardiaceae</taxon>
        <taxon>Pseudonocardia</taxon>
    </lineage>
</organism>
<evidence type="ECO:0000256" key="5">
    <source>
        <dbReference type="ARBA" id="ARBA00023315"/>
    </source>
</evidence>
<dbReference type="PROSITE" id="PS52029">
    <property type="entry name" value="LD_TPASE"/>
    <property type="match status" value="1"/>
</dbReference>
<keyword evidence="2" id="KW-0808">Transferase</keyword>
<feature type="compositionally biased region" description="Pro residues" evidence="8">
    <location>
        <begin position="412"/>
        <end position="423"/>
    </location>
</feature>
<gene>
    <name evidence="10" type="ORF">GCM10023321_17970</name>
</gene>
<dbReference type="PANTHER" id="PTHR30582">
    <property type="entry name" value="L,D-TRANSPEPTIDASE"/>
    <property type="match status" value="1"/>
</dbReference>
<evidence type="ECO:0000256" key="2">
    <source>
        <dbReference type="ARBA" id="ARBA00022679"/>
    </source>
</evidence>
<accession>A0ABP9PX18</accession>
<evidence type="ECO:0000313" key="10">
    <source>
        <dbReference type="EMBL" id="GAA5151252.1"/>
    </source>
</evidence>
<dbReference type="Pfam" id="PF03734">
    <property type="entry name" value="YkuD"/>
    <property type="match status" value="1"/>
</dbReference>
<evidence type="ECO:0000313" key="11">
    <source>
        <dbReference type="Proteomes" id="UP001428817"/>
    </source>
</evidence>
<dbReference type="Gene3D" id="2.40.440.10">
    <property type="entry name" value="L,D-transpeptidase catalytic domain-like"/>
    <property type="match status" value="1"/>
</dbReference>
<evidence type="ECO:0000256" key="7">
    <source>
        <dbReference type="PROSITE-ProRule" id="PRU01373"/>
    </source>
</evidence>
<feature type="compositionally biased region" description="Low complexity" evidence="8">
    <location>
        <begin position="424"/>
        <end position="435"/>
    </location>
</feature>
<dbReference type="PANTHER" id="PTHR30582:SF2">
    <property type="entry name" value="L,D-TRANSPEPTIDASE YCIB-RELATED"/>
    <property type="match status" value="1"/>
</dbReference>
<dbReference type="RefSeq" id="WP_345702677.1">
    <property type="nucleotide sequence ID" value="NZ_BAABJP010000007.1"/>
</dbReference>
<dbReference type="Gene3D" id="2.60.40.3780">
    <property type="match status" value="1"/>
</dbReference>
<dbReference type="InterPro" id="IPR041280">
    <property type="entry name" value="Big_10"/>
</dbReference>
<dbReference type="EMBL" id="BAABJP010000007">
    <property type="protein sequence ID" value="GAA5151252.1"/>
    <property type="molecule type" value="Genomic_DNA"/>
</dbReference>
<evidence type="ECO:0000256" key="8">
    <source>
        <dbReference type="SAM" id="MobiDB-lite"/>
    </source>
</evidence>
<feature type="active site" description="Proton donor/acceptor" evidence="7">
    <location>
        <position position="337"/>
    </location>
</feature>
<keyword evidence="11" id="KW-1185">Reference proteome</keyword>
<keyword evidence="4 7" id="KW-0573">Peptidoglycan synthesis</keyword>
<dbReference type="InterPro" id="IPR005490">
    <property type="entry name" value="LD_TPept_cat_dom"/>
</dbReference>
<comment type="pathway">
    <text evidence="1 7">Cell wall biogenesis; peptidoglycan biosynthesis.</text>
</comment>
<evidence type="ECO:0000256" key="4">
    <source>
        <dbReference type="ARBA" id="ARBA00022984"/>
    </source>
</evidence>
<evidence type="ECO:0000259" key="9">
    <source>
        <dbReference type="PROSITE" id="PS52029"/>
    </source>
</evidence>
<keyword evidence="5" id="KW-0012">Acyltransferase</keyword>
<evidence type="ECO:0000256" key="3">
    <source>
        <dbReference type="ARBA" id="ARBA00022960"/>
    </source>
</evidence>
<feature type="region of interest" description="Disordered" evidence="8">
    <location>
        <begin position="407"/>
        <end position="435"/>
    </location>
</feature>
<name>A0ABP9PX18_9PSEU</name>
<keyword evidence="3 7" id="KW-0133">Cell shape</keyword>
<dbReference type="SUPFAM" id="SSF141523">
    <property type="entry name" value="L,D-transpeptidase catalytic domain-like"/>
    <property type="match status" value="1"/>
</dbReference>
<protein>
    <submittedName>
        <fullName evidence="10">Ig-like domain-containing protein</fullName>
    </submittedName>
</protein>
<dbReference type="InterPro" id="IPR050979">
    <property type="entry name" value="LD-transpeptidase"/>
</dbReference>
<dbReference type="InterPro" id="IPR038063">
    <property type="entry name" value="Transpep_catalytic_dom"/>
</dbReference>
<comment type="caution">
    <text evidence="10">The sequence shown here is derived from an EMBL/GenBank/DDBJ whole genome shotgun (WGS) entry which is preliminary data.</text>
</comment>
<feature type="active site" description="Nucleophile" evidence="7">
    <location>
        <position position="355"/>
    </location>
</feature>